<protein>
    <recommendedName>
        <fullName evidence="3">RRM domain-containing protein</fullName>
    </recommendedName>
</protein>
<sequence length="280" mass="32009">MSVPDFQSKWVFVISVQELDDSKREELKEFSTWFMQTFKKEGALSGHIFNYDDSPIATFETEVNNFDSCTDVYQKIQNNHPQVVLVVHILPQVQSSEYEWMKILAQRYGLMRQGILYENAVKRFEGLDLSASNIFRKMCQWNYRSSLAMLRGEGNACGLLIGKSNTPTLEKVLYNTDDIRIAVNKVLHKEEEPKGNESENYIRVCGYPEMLNSFGIAQILAPFRVLDISQIKANEAIVLVENKFQAYQACRDLNGKVLSRNNTLKVSPLGTNVTTKLTNL</sequence>
<evidence type="ECO:0000313" key="2">
    <source>
        <dbReference type="Proteomes" id="UP001152747"/>
    </source>
</evidence>
<reference evidence="1" key="1">
    <citation type="submission" date="2022-11" db="EMBL/GenBank/DDBJ databases">
        <authorList>
            <person name="Kikuchi T."/>
        </authorList>
    </citation>
    <scope>NUCLEOTIDE SEQUENCE</scope>
    <source>
        <strain evidence="1">PS1010</strain>
    </source>
</reference>
<evidence type="ECO:0000313" key="1">
    <source>
        <dbReference type="EMBL" id="CAI5438838.1"/>
    </source>
</evidence>
<keyword evidence="2" id="KW-1185">Reference proteome</keyword>
<comment type="caution">
    <text evidence="1">The sequence shown here is derived from an EMBL/GenBank/DDBJ whole genome shotgun (WGS) entry which is preliminary data.</text>
</comment>
<dbReference type="AlphaFoldDB" id="A0A9P1I612"/>
<proteinExistence type="predicted"/>
<dbReference type="Proteomes" id="UP001152747">
    <property type="component" value="Unassembled WGS sequence"/>
</dbReference>
<organism evidence="1 2">
    <name type="scientific">Caenorhabditis angaria</name>
    <dbReference type="NCBI Taxonomy" id="860376"/>
    <lineage>
        <taxon>Eukaryota</taxon>
        <taxon>Metazoa</taxon>
        <taxon>Ecdysozoa</taxon>
        <taxon>Nematoda</taxon>
        <taxon>Chromadorea</taxon>
        <taxon>Rhabditida</taxon>
        <taxon>Rhabditina</taxon>
        <taxon>Rhabditomorpha</taxon>
        <taxon>Rhabditoidea</taxon>
        <taxon>Rhabditidae</taxon>
        <taxon>Peloderinae</taxon>
        <taxon>Caenorhabditis</taxon>
    </lineage>
</organism>
<dbReference type="Gene3D" id="3.40.50.2300">
    <property type="match status" value="1"/>
</dbReference>
<dbReference type="EMBL" id="CANHGI010000001">
    <property type="protein sequence ID" value="CAI5438838.1"/>
    <property type="molecule type" value="Genomic_DNA"/>
</dbReference>
<evidence type="ECO:0008006" key="3">
    <source>
        <dbReference type="Google" id="ProtNLM"/>
    </source>
</evidence>
<accession>A0A9P1I612</accession>
<name>A0A9P1I612_9PELO</name>
<dbReference type="OrthoDB" id="5800150at2759"/>
<gene>
    <name evidence="1" type="ORF">CAMP_LOCUS1475</name>
</gene>